<gene>
    <name evidence="15" type="ORF">QE152_g31864</name>
</gene>
<evidence type="ECO:0000256" key="12">
    <source>
        <dbReference type="PROSITE-ProRule" id="PRU00309"/>
    </source>
</evidence>
<dbReference type="AlphaFoldDB" id="A0AAW1J0J6"/>
<evidence type="ECO:0000313" key="16">
    <source>
        <dbReference type="Proteomes" id="UP001458880"/>
    </source>
</evidence>
<keyword evidence="3" id="KW-0479">Metal-binding</keyword>
<reference evidence="15 16" key="1">
    <citation type="journal article" date="2024" name="BMC Genomics">
        <title>De novo assembly and annotation of Popillia japonica's genome with initial clues to its potential as an invasive pest.</title>
        <authorList>
            <person name="Cucini C."/>
            <person name="Boschi S."/>
            <person name="Funari R."/>
            <person name="Cardaioli E."/>
            <person name="Iannotti N."/>
            <person name="Marturano G."/>
            <person name="Paoli F."/>
            <person name="Bruttini M."/>
            <person name="Carapelli A."/>
            <person name="Frati F."/>
            <person name="Nardi F."/>
        </authorList>
    </citation>
    <scope>NUCLEOTIDE SEQUENCE [LARGE SCALE GENOMIC DNA]</scope>
    <source>
        <strain evidence="15">DMR45628</strain>
    </source>
</reference>
<accession>A0AAW1J0J6</accession>
<dbReference type="Gene3D" id="6.20.210.20">
    <property type="entry name" value="THAP domain"/>
    <property type="match status" value="1"/>
</dbReference>
<keyword evidence="10" id="KW-0539">Nucleus</keyword>
<keyword evidence="11" id="KW-0131">Cell cycle</keyword>
<comment type="similarity">
    <text evidence="2">Belongs to the THAP1 family.</text>
</comment>
<evidence type="ECO:0000256" key="1">
    <source>
        <dbReference type="ARBA" id="ARBA00004642"/>
    </source>
</evidence>
<dbReference type="Pfam" id="PF05485">
    <property type="entry name" value="THAP"/>
    <property type="match status" value="1"/>
</dbReference>
<keyword evidence="9" id="KW-0804">Transcription</keyword>
<evidence type="ECO:0000256" key="6">
    <source>
        <dbReference type="ARBA" id="ARBA00023015"/>
    </source>
</evidence>
<evidence type="ECO:0000256" key="10">
    <source>
        <dbReference type="ARBA" id="ARBA00023242"/>
    </source>
</evidence>
<protein>
    <submittedName>
        <fullName evidence="15">THAP domain</fullName>
    </submittedName>
</protein>
<dbReference type="PANTHER" id="PTHR46600">
    <property type="entry name" value="THAP DOMAIN-CONTAINING"/>
    <property type="match status" value="1"/>
</dbReference>
<comment type="caution">
    <text evidence="15">The sequence shown here is derived from an EMBL/GenBank/DDBJ whole genome shotgun (WGS) entry which is preliminary data.</text>
</comment>
<evidence type="ECO:0000256" key="2">
    <source>
        <dbReference type="ARBA" id="ARBA00006177"/>
    </source>
</evidence>
<dbReference type="InterPro" id="IPR006612">
    <property type="entry name" value="THAP_Znf"/>
</dbReference>
<evidence type="ECO:0000256" key="13">
    <source>
        <dbReference type="SAM" id="Coils"/>
    </source>
</evidence>
<keyword evidence="5" id="KW-0862">Zinc</keyword>
<dbReference type="SMART" id="SM00980">
    <property type="entry name" value="THAP"/>
    <property type="match status" value="1"/>
</dbReference>
<dbReference type="GO" id="GO:0005654">
    <property type="term" value="C:nucleoplasm"/>
    <property type="evidence" value="ECO:0007669"/>
    <property type="project" value="UniProtKB-SubCell"/>
</dbReference>
<dbReference type="SMART" id="SM00692">
    <property type="entry name" value="DM3"/>
    <property type="match status" value="1"/>
</dbReference>
<evidence type="ECO:0000256" key="7">
    <source>
        <dbReference type="ARBA" id="ARBA00023054"/>
    </source>
</evidence>
<dbReference type="Proteomes" id="UP001458880">
    <property type="component" value="Unassembled WGS sequence"/>
</dbReference>
<evidence type="ECO:0000256" key="4">
    <source>
        <dbReference type="ARBA" id="ARBA00022771"/>
    </source>
</evidence>
<dbReference type="InterPro" id="IPR026516">
    <property type="entry name" value="THAP1/10"/>
</dbReference>
<dbReference type="PROSITE" id="PS50950">
    <property type="entry name" value="ZF_THAP"/>
    <property type="match status" value="1"/>
</dbReference>
<dbReference type="GO" id="GO:0008270">
    <property type="term" value="F:zinc ion binding"/>
    <property type="evidence" value="ECO:0007669"/>
    <property type="project" value="UniProtKB-KW"/>
</dbReference>
<dbReference type="InterPro" id="IPR038441">
    <property type="entry name" value="THAP_Znf_sf"/>
</dbReference>
<name>A0AAW1J0J6_POPJA</name>
<sequence length="436" mass="50126">MNSVAPQYTLSGNFCIACKSWSTTTSHHLFPKDECLRKKWLDILELSASDIKRTSRVCAEHFNKQCFSLTAATRPRLLPGSLPNLLPKYNTIQNKPNRSNKEEHVEEVPNFPSMSYDVPTLSECYDQSPQFITGPHIFIKGEPTTEIVGSQLPDYEPVTEEPTKRMCYVGDIKKVEDFSTPTKAKRNYDIIKKTLQHQKRKIKTLQQSNRRLRNKMSSLKELLRHLKSKKMISEEAEQVLQNRTSDTLHEIWKRNLRSHDKTYTPELINFAIALQFYSAKAYNYVRKCFKKILPHPATISRLQIVWSMVNLGLLTMYENSVVNGEPGFTKEAFKAIQLKGEKGTVLLNLTVDEMSIRDHIQWKDGKFYGYVDMGTEINDESHDCPHAKNCLVFMGVAVNSNWKIPLGYFLVNALNGNERANLLSICLELLEQYVIP</sequence>
<dbReference type="InterPro" id="IPR021896">
    <property type="entry name" value="THAP9-like_HTH"/>
</dbReference>
<feature type="coiled-coil region" evidence="13">
    <location>
        <begin position="195"/>
        <end position="229"/>
    </location>
</feature>
<evidence type="ECO:0000259" key="14">
    <source>
        <dbReference type="PROSITE" id="PS50950"/>
    </source>
</evidence>
<keyword evidence="6" id="KW-0805">Transcription regulation</keyword>
<evidence type="ECO:0000256" key="9">
    <source>
        <dbReference type="ARBA" id="ARBA00023163"/>
    </source>
</evidence>
<keyword evidence="8 12" id="KW-0238">DNA-binding</keyword>
<dbReference type="Pfam" id="PF21787">
    <property type="entry name" value="TNP-like_RNaseH_N"/>
    <property type="match status" value="1"/>
</dbReference>
<proteinExistence type="inferred from homology"/>
<feature type="domain" description="THAP-type" evidence="14">
    <location>
        <begin position="10"/>
        <end position="86"/>
    </location>
</feature>
<evidence type="ECO:0000256" key="3">
    <source>
        <dbReference type="ARBA" id="ARBA00022723"/>
    </source>
</evidence>
<dbReference type="PANTHER" id="PTHR46600:SF1">
    <property type="entry name" value="THAP DOMAIN-CONTAINING PROTEIN 1"/>
    <property type="match status" value="1"/>
</dbReference>
<comment type="subcellular location">
    <subcellularLocation>
        <location evidence="1">Nucleus</location>
        <location evidence="1">Nucleoplasm</location>
    </subcellularLocation>
</comment>
<dbReference type="Pfam" id="PF12017">
    <property type="entry name" value="Tnp_P_element"/>
    <property type="match status" value="1"/>
</dbReference>
<keyword evidence="4 12" id="KW-0863">Zinc-finger</keyword>
<evidence type="ECO:0000256" key="5">
    <source>
        <dbReference type="ARBA" id="ARBA00022833"/>
    </source>
</evidence>
<evidence type="ECO:0000313" key="15">
    <source>
        <dbReference type="EMBL" id="KAK9696497.1"/>
    </source>
</evidence>
<dbReference type="EMBL" id="JASPKY010000449">
    <property type="protein sequence ID" value="KAK9696497.1"/>
    <property type="molecule type" value="Genomic_DNA"/>
</dbReference>
<dbReference type="InterPro" id="IPR048365">
    <property type="entry name" value="TNP-like_RNaseH_N"/>
</dbReference>
<evidence type="ECO:0000256" key="8">
    <source>
        <dbReference type="ARBA" id="ARBA00023125"/>
    </source>
</evidence>
<keyword evidence="7 13" id="KW-0175">Coiled coil</keyword>
<keyword evidence="16" id="KW-1185">Reference proteome</keyword>
<organism evidence="15 16">
    <name type="scientific">Popillia japonica</name>
    <name type="common">Japanese beetle</name>
    <dbReference type="NCBI Taxonomy" id="7064"/>
    <lineage>
        <taxon>Eukaryota</taxon>
        <taxon>Metazoa</taxon>
        <taxon>Ecdysozoa</taxon>
        <taxon>Arthropoda</taxon>
        <taxon>Hexapoda</taxon>
        <taxon>Insecta</taxon>
        <taxon>Pterygota</taxon>
        <taxon>Neoptera</taxon>
        <taxon>Endopterygota</taxon>
        <taxon>Coleoptera</taxon>
        <taxon>Polyphaga</taxon>
        <taxon>Scarabaeiformia</taxon>
        <taxon>Scarabaeidae</taxon>
        <taxon>Rutelinae</taxon>
        <taxon>Popillia</taxon>
    </lineage>
</organism>
<evidence type="ECO:0000256" key="11">
    <source>
        <dbReference type="ARBA" id="ARBA00023306"/>
    </source>
</evidence>
<dbReference type="GO" id="GO:0043565">
    <property type="term" value="F:sequence-specific DNA binding"/>
    <property type="evidence" value="ECO:0007669"/>
    <property type="project" value="InterPro"/>
</dbReference>
<dbReference type="SUPFAM" id="SSF57716">
    <property type="entry name" value="Glucocorticoid receptor-like (DNA-binding domain)"/>
    <property type="match status" value="1"/>
</dbReference>